<dbReference type="AlphaFoldDB" id="A0A3M7Q2Y6"/>
<gene>
    <name evidence="1" type="ORF">BpHYR1_030856</name>
</gene>
<accession>A0A3M7Q2Y6</accession>
<dbReference type="Proteomes" id="UP000276133">
    <property type="component" value="Unassembled WGS sequence"/>
</dbReference>
<dbReference type="SUPFAM" id="SSF46689">
    <property type="entry name" value="Homeodomain-like"/>
    <property type="match status" value="1"/>
</dbReference>
<organism evidence="1 2">
    <name type="scientific">Brachionus plicatilis</name>
    <name type="common">Marine rotifer</name>
    <name type="synonym">Brachionus muelleri</name>
    <dbReference type="NCBI Taxonomy" id="10195"/>
    <lineage>
        <taxon>Eukaryota</taxon>
        <taxon>Metazoa</taxon>
        <taxon>Spiralia</taxon>
        <taxon>Gnathifera</taxon>
        <taxon>Rotifera</taxon>
        <taxon>Eurotatoria</taxon>
        <taxon>Monogononta</taxon>
        <taxon>Pseudotrocha</taxon>
        <taxon>Ploima</taxon>
        <taxon>Brachionidae</taxon>
        <taxon>Brachionus</taxon>
    </lineage>
</organism>
<dbReference type="EMBL" id="REGN01007676">
    <property type="protein sequence ID" value="RNA05552.1"/>
    <property type="molecule type" value="Genomic_DNA"/>
</dbReference>
<dbReference type="InterPro" id="IPR009057">
    <property type="entry name" value="Homeodomain-like_sf"/>
</dbReference>
<keyword evidence="2" id="KW-1185">Reference proteome</keyword>
<proteinExistence type="predicted"/>
<dbReference type="Gene3D" id="1.10.10.60">
    <property type="entry name" value="Homeodomain-like"/>
    <property type="match status" value="1"/>
</dbReference>
<reference evidence="1 2" key="1">
    <citation type="journal article" date="2018" name="Sci. Rep.">
        <title>Genomic signatures of local adaptation to the degree of environmental predictability in rotifers.</title>
        <authorList>
            <person name="Franch-Gras L."/>
            <person name="Hahn C."/>
            <person name="Garcia-Roger E.M."/>
            <person name="Carmona M.J."/>
            <person name="Serra M."/>
            <person name="Gomez A."/>
        </authorList>
    </citation>
    <scope>NUCLEOTIDE SEQUENCE [LARGE SCALE GENOMIC DNA]</scope>
    <source>
        <strain evidence="1">HYR1</strain>
    </source>
</reference>
<comment type="caution">
    <text evidence="1">The sequence shown here is derived from an EMBL/GenBank/DDBJ whole genome shotgun (WGS) entry which is preliminary data.</text>
</comment>
<name>A0A3M7Q2Y6_BRAPC</name>
<sequence>MNEKQVCKKRKCMSLEVKIEIINKHTEQKITSPKLAKEYYVNACTISTILSSKTKILEHYKKNLAGPEKKLINSKEAIDRINELKQFFLNKKDDNSNSSFTKQPPIIVFFQKN</sequence>
<protein>
    <submittedName>
        <fullName evidence="1">Uncharacterized protein</fullName>
    </submittedName>
</protein>
<dbReference type="OrthoDB" id="9909311at2759"/>
<evidence type="ECO:0000313" key="1">
    <source>
        <dbReference type="EMBL" id="RNA05552.1"/>
    </source>
</evidence>
<evidence type="ECO:0000313" key="2">
    <source>
        <dbReference type="Proteomes" id="UP000276133"/>
    </source>
</evidence>